<proteinExistence type="predicted"/>
<feature type="region of interest" description="Disordered" evidence="1">
    <location>
        <begin position="21"/>
        <end position="43"/>
    </location>
</feature>
<comment type="caution">
    <text evidence="3">The sequence shown here is derived from an EMBL/GenBank/DDBJ whole genome shotgun (WGS) entry which is preliminary data.</text>
</comment>
<protein>
    <submittedName>
        <fullName evidence="3">Transposase</fullName>
    </submittedName>
</protein>
<feature type="domain" description="Integrase catalytic" evidence="2">
    <location>
        <begin position="4"/>
        <end position="27"/>
    </location>
</feature>
<dbReference type="InterPro" id="IPR001584">
    <property type="entry name" value="Integrase_cat-core"/>
</dbReference>
<dbReference type="Proteomes" id="UP000470302">
    <property type="component" value="Unassembled WGS sequence"/>
</dbReference>
<feature type="non-terminal residue" evidence="3">
    <location>
        <position position="1"/>
    </location>
</feature>
<dbReference type="GO" id="GO:0015074">
    <property type="term" value="P:DNA integration"/>
    <property type="evidence" value="ECO:0007669"/>
    <property type="project" value="InterPro"/>
</dbReference>
<dbReference type="RefSeq" id="WP_161095949.1">
    <property type="nucleotide sequence ID" value="NZ_WWCW01000012.1"/>
</dbReference>
<dbReference type="Pfam" id="PF13683">
    <property type="entry name" value="rve_3"/>
    <property type="match status" value="1"/>
</dbReference>
<feature type="compositionally biased region" description="Polar residues" evidence="1">
    <location>
        <begin position="30"/>
        <end position="43"/>
    </location>
</feature>
<evidence type="ECO:0000313" key="4">
    <source>
        <dbReference type="Proteomes" id="UP000470302"/>
    </source>
</evidence>
<reference evidence="3 4" key="1">
    <citation type="submission" date="2020-01" db="EMBL/GenBank/DDBJ databases">
        <title>Novel species isolated from a subtropical stream in China.</title>
        <authorList>
            <person name="Lu H."/>
        </authorList>
    </citation>
    <scope>NUCLEOTIDE SEQUENCE [LARGE SCALE GENOMIC DNA]</scope>
    <source>
        <strain evidence="3 4">FT82W</strain>
    </source>
</reference>
<organism evidence="3 4">
    <name type="scientific">Duganella vulcania</name>
    <dbReference type="NCBI Taxonomy" id="2692166"/>
    <lineage>
        <taxon>Bacteria</taxon>
        <taxon>Pseudomonadati</taxon>
        <taxon>Pseudomonadota</taxon>
        <taxon>Betaproteobacteria</taxon>
        <taxon>Burkholderiales</taxon>
        <taxon>Oxalobacteraceae</taxon>
        <taxon>Telluria group</taxon>
        <taxon>Duganella</taxon>
    </lineage>
</organism>
<sequence>ERATTLHEWIHHYNWHRPHQGIGGKAPMSRLSTNRNNLLQLHS</sequence>
<dbReference type="EMBL" id="WWCW01000012">
    <property type="protein sequence ID" value="MYM86739.1"/>
    <property type="molecule type" value="Genomic_DNA"/>
</dbReference>
<name>A0A845G1D8_9BURK</name>
<evidence type="ECO:0000313" key="3">
    <source>
        <dbReference type="EMBL" id="MYM86739.1"/>
    </source>
</evidence>
<evidence type="ECO:0000256" key="1">
    <source>
        <dbReference type="SAM" id="MobiDB-lite"/>
    </source>
</evidence>
<evidence type="ECO:0000259" key="2">
    <source>
        <dbReference type="Pfam" id="PF13683"/>
    </source>
</evidence>
<dbReference type="AlphaFoldDB" id="A0A845G1D8"/>
<accession>A0A845G1D8</accession>
<gene>
    <name evidence="3" type="ORF">GTP91_06020</name>
</gene>